<feature type="transmembrane region" description="Helical" evidence="11">
    <location>
        <begin position="138"/>
        <end position="160"/>
    </location>
</feature>
<evidence type="ECO:0000256" key="1">
    <source>
        <dbReference type="ARBA" id="ARBA00004651"/>
    </source>
</evidence>
<dbReference type="RefSeq" id="WP_184059496.1">
    <property type="nucleotide sequence ID" value="NZ_JACIJK010000010.1"/>
</dbReference>
<comment type="subcellular location">
    <subcellularLocation>
        <location evidence="1">Cell membrane</location>
        <topology evidence="1">Multi-pass membrane protein</topology>
    </subcellularLocation>
</comment>
<comment type="caution">
    <text evidence="14">The sequence shown here is derived from an EMBL/GenBank/DDBJ whole genome shotgun (WGS) entry which is preliminary data.</text>
</comment>
<sequence>MAPPFPWTDVFIILALVALNGVFSMSELAIVSARKARMEALARAGSRGARTAIELAADPGKFLSTVQIGITLIGVISGAYSGASLGGPVAIRLQGLGFVPSTAETLGFALVIGVTTFASLVIGELVPKQFALRNPEPIAAAMALPMRWLSIGTAPIVWLLDSTSGALFRLLGLKREAEDQVTAEELHLVVAEASKSGVIEEHERSIISGVVRLADRPVREVMTPRTEVDWLDCTLDEAGVRASLLDTPHTRLPVCDGSIDAVVGVVQARDIATALFRGEPLDLRRLMRKAPVVIDQIDAMDALTALREAEVPMALIHDEYGHFEGIVTPADLLAAIAGAFASDADPDETPAIVEREDGSLLVAGTAAADLLAERLGLDLDEDRDFATVAGLALDVLKHLPDEGEYFSLQGWRFEVIDLDGRRIDKLLVSAEER</sequence>
<evidence type="ECO:0000256" key="3">
    <source>
        <dbReference type="ARBA" id="ARBA00022475"/>
    </source>
</evidence>
<evidence type="ECO:0000256" key="2">
    <source>
        <dbReference type="ARBA" id="ARBA00006446"/>
    </source>
</evidence>
<dbReference type="InterPro" id="IPR046342">
    <property type="entry name" value="CBS_dom_sf"/>
</dbReference>
<feature type="domain" description="CNNM transmembrane" evidence="13">
    <location>
        <begin position="2"/>
        <end position="203"/>
    </location>
</feature>
<dbReference type="Pfam" id="PF01595">
    <property type="entry name" value="CNNM"/>
    <property type="match status" value="1"/>
</dbReference>
<evidence type="ECO:0000259" key="12">
    <source>
        <dbReference type="PROSITE" id="PS51371"/>
    </source>
</evidence>
<evidence type="ECO:0000256" key="9">
    <source>
        <dbReference type="PROSITE-ProRule" id="PRU00703"/>
    </source>
</evidence>
<keyword evidence="8 10" id="KW-0472">Membrane</keyword>
<dbReference type="PROSITE" id="PS51371">
    <property type="entry name" value="CBS"/>
    <property type="match status" value="1"/>
</dbReference>
<dbReference type="InterPro" id="IPR051676">
    <property type="entry name" value="UPF0053_domain"/>
</dbReference>
<dbReference type="InterPro" id="IPR016169">
    <property type="entry name" value="FAD-bd_PCMH_sub2"/>
</dbReference>
<dbReference type="PROSITE" id="PS51846">
    <property type="entry name" value="CNNM"/>
    <property type="match status" value="1"/>
</dbReference>
<dbReference type="Pfam" id="PF03471">
    <property type="entry name" value="CorC_HlyC"/>
    <property type="match status" value="1"/>
</dbReference>
<evidence type="ECO:0000256" key="8">
    <source>
        <dbReference type="ARBA" id="ARBA00023136"/>
    </source>
</evidence>
<reference evidence="14 15" key="1">
    <citation type="submission" date="2020-08" db="EMBL/GenBank/DDBJ databases">
        <title>Genomic Encyclopedia of Type Strains, Phase IV (KMG-IV): sequencing the most valuable type-strain genomes for metagenomic binning, comparative biology and taxonomic classification.</title>
        <authorList>
            <person name="Goeker M."/>
        </authorList>
    </citation>
    <scope>NUCLEOTIDE SEQUENCE [LARGE SCALE GENOMIC DNA]</scope>
    <source>
        <strain evidence="14 15">DSM 100044</strain>
    </source>
</reference>
<dbReference type="GO" id="GO:0050660">
    <property type="term" value="F:flavin adenine dinucleotide binding"/>
    <property type="evidence" value="ECO:0007669"/>
    <property type="project" value="InterPro"/>
</dbReference>
<dbReference type="Gene3D" id="3.30.465.10">
    <property type="match status" value="1"/>
</dbReference>
<evidence type="ECO:0000256" key="6">
    <source>
        <dbReference type="ARBA" id="ARBA00022989"/>
    </source>
</evidence>
<dbReference type="PANTHER" id="PTHR43099">
    <property type="entry name" value="UPF0053 PROTEIN YRKA"/>
    <property type="match status" value="1"/>
</dbReference>
<protein>
    <submittedName>
        <fullName evidence="14">Putative hemolysin</fullName>
    </submittedName>
</protein>
<dbReference type="GO" id="GO:0005886">
    <property type="term" value="C:plasma membrane"/>
    <property type="evidence" value="ECO:0007669"/>
    <property type="project" value="UniProtKB-SubCell"/>
</dbReference>
<dbReference type="SUPFAM" id="SSF56176">
    <property type="entry name" value="FAD-binding/transporter-associated domain-like"/>
    <property type="match status" value="1"/>
</dbReference>
<evidence type="ECO:0000256" key="11">
    <source>
        <dbReference type="SAM" id="Phobius"/>
    </source>
</evidence>
<keyword evidence="4 10" id="KW-0812">Transmembrane</keyword>
<dbReference type="InterPro" id="IPR036318">
    <property type="entry name" value="FAD-bd_PCMH-like_sf"/>
</dbReference>
<dbReference type="InterPro" id="IPR000644">
    <property type="entry name" value="CBS_dom"/>
</dbReference>
<evidence type="ECO:0000256" key="5">
    <source>
        <dbReference type="ARBA" id="ARBA00022737"/>
    </source>
</evidence>
<dbReference type="CDD" id="cd04590">
    <property type="entry name" value="CBS_pair_CorC_HlyC_assoc"/>
    <property type="match status" value="1"/>
</dbReference>
<evidence type="ECO:0000313" key="15">
    <source>
        <dbReference type="Proteomes" id="UP000546200"/>
    </source>
</evidence>
<evidence type="ECO:0000256" key="10">
    <source>
        <dbReference type="PROSITE-ProRule" id="PRU01193"/>
    </source>
</evidence>
<dbReference type="InterPro" id="IPR002550">
    <property type="entry name" value="CNNM"/>
</dbReference>
<evidence type="ECO:0000259" key="13">
    <source>
        <dbReference type="PROSITE" id="PS51846"/>
    </source>
</evidence>
<dbReference type="InterPro" id="IPR005170">
    <property type="entry name" value="Transptr-assoc_dom"/>
</dbReference>
<keyword evidence="3" id="KW-1003">Cell membrane</keyword>
<dbReference type="PANTHER" id="PTHR43099:SF5">
    <property type="entry name" value="HLYC_CORC FAMILY TRANSPORTER"/>
    <property type="match status" value="1"/>
</dbReference>
<gene>
    <name evidence="14" type="ORF">FHS94_003189</name>
</gene>
<dbReference type="SUPFAM" id="SSF54631">
    <property type="entry name" value="CBS-domain pair"/>
    <property type="match status" value="1"/>
</dbReference>
<name>A0A7W9BFP1_9SPHN</name>
<dbReference type="Gene3D" id="3.10.580.10">
    <property type="entry name" value="CBS-domain"/>
    <property type="match status" value="1"/>
</dbReference>
<keyword evidence="5" id="KW-0677">Repeat</keyword>
<feature type="domain" description="CBS" evidence="12">
    <location>
        <begin position="286"/>
        <end position="342"/>
    </location>
</feature>
<feature type="transmembrane region" description="Helical" evidence="11">
    <location>
        <begin position="106"/>
        <end position="126"/>
    </location>
</feature>
<comment type="similarity">
    <text evidence="2">Belongs to the UPF0053 family. Hemolysin C subfamily.</text>
</comment>
<evidence type="ECO:0000256" key="7">
    <source>
        <dbReference type="ARBA" id="ARBA00023122"/>
    </source>
</evidence>
<feature type="transmembrane region" description="Helical" evidence="11">
    <location>
        <begin position="68"/>
        <end position="86"/>
    </location>
</feature>
<keyword evidence="15" id="KW-1185">Reference proteome</keyword>
<dbReference type="InterPro" id="IPR044751">
    <property type="entry name" value="Ion_transp-like_CBS"/>
</dbReference>
<evidence type="ECO:0000313" key="14">
    <source>
        <dbReference type="EMBL" id="MBB5716326.1"/>
    </source>
</evidence>
<dbReference type="AlphaFoldDB" id="A0A7W9BFP1"/>
<feature type="transmembrane region" description="Helical" evidence="11">
    <location>
        <begin position="12"/>
        <end position="33"/>
    </location>
</feature>
<evidence type="ECO:0000256" key="4">
    <source>
        <dbReference type="ARBA" id="ARBA00022692"/>
    </source>
</evidence>
<dbReference type="Pfam" id="PF00571">
    <property type="entry name" value="CBS"/>
    <property type="match status" value="1"/>
</dbReference>
<accession>A0A7W9BFP1</accession>
<organism evidence="14 15">
    <name type="scientific">Sphingomonas aerophila</name>
    <dbReference type="NCBI Taxonomy" id="1344948"/>
    <lineage>
        <taxon>Bacteria</taxon>
        <taxon>Pseudomonadati</taxon>
        <taxon>Pseudomonadota</taxon>
        <taxon>Alphaproteobacteria</taxon>
        <taxon>Sphingomonadales</taxon>
        <taxon>Sphingomonadaceae</taxon>
        <taxon>Sphingomonas</taxon>
    </lineage>
</organism>
<keyword evidence="6 10" id="KW-1133">Transmembrane helix</keyword>
<keyword evidence="7 9" id="KW-0129">CBS domain</keyword>
<dbReference type="Proteomes" id="UP000546200">
    <property type="component" value="Unassembled WGS sequence"/>
</dbReference>
<proteinExistence type="inferred from homology"/>
<dbReference type="SMART" id="SM01091">
    <property type="entry name" value="CorC_HlyC"/>
    <property type="match status" value="1"/>
</dbReference>
<dbReference type="EMBL" id="JACIJK010000010">
    <property type="protein sequence ID" value="MBB5716326.1"/>
    <property type="molecule type" value="Genomic_DNA"/>
</dbReference>